<organism evidence="2 3">
    <name type="scientific">Heterostelium pallidum (strain ATCC 26659 / Pp 5 / PN500)</name>
    <name type="common">Cellular slime mold</name>
    <name type="synonym">Polysphondylium pallidum</name>
    <dbReference type="NCBI Taxonomy" id="670386"/>
    <lineage>
        <taxon>Eukaryota</taxon>
        <taxon>Amoebozoa</taxon>
        <taxon>Evosea</taxon>
        <taxon>Eumycetozoa</taxon>
        <taxon>Dictyostelia</taxon>
        <taxon>Acytosteliales</taxon>
        <taxon>Acytosteliaceae</taxon>
        <taxon>Heterostelium</taxon>
    </lineage>
</organism>
<sequence>MFNIKPTSSSSSFSSSTSSTTSSSNKSNKFVNFKWSPNSGDLLIFESNHYSKKQSKSSSTSKDKDVLKIQKDDILCEIRKVGLLQHN</sequence>
<reference evidence="2 3" key="1">
    <citation type="journal article" date="2011" name="Genome Res.">
        <title>Phylogeny-wide analysis of social amoeba genomes highlights ancient origins for complex intercellular communication.</title>
        <authorList>
            <person name="Heidel A.J."/>
            <person name="Lawal H.M."/>
            <person name="Felder M."/>
            <person name="Schilde C."/>
            <person name="Helps N.R."/>
            <person name="Tunggal B."/>
            <person name="Rivero F."/>
            <person name="John U."/>
            <person name="Schleicher M."/>
            <person name="Eichinger L."/>
            <person name="Platzer M."/>
            <person name="Noegel A.A."/>
            <person name="Schaap P."/>
            <person name="Gloeckner G."/>
        </authorList>
    </citation>
    <scope>NUCLEOTIDE SEQUENCE [LARGE SCALE GENOMIC DNA]</scope>
    <source>
        <strain evidence="3">ATCC 26659 / Pp 5 / PN500</strain>
    </source>
</reference>
<feature type="region of interest" description="Disordered" evidence="1">
    <location>
        <begin position="1"/>
        <end position="38"/>
    </location>
</feature>
<gene>
    <name evidence="2" type="ORF">PPL_09027</name>
</gene>
<proteinExistence type="predicted"/>
<name>D3BKE6_HETP5</name>
<keyword evidence="3" id="KW-1185">Reference proteome</keyword>
<protein>
    <submittedName>
        <fullName evidence="2">Uncharacterized protein</fullName>
    </submittedName>
</protein>
<comment type="caution">
    <text evidence="2">The sequence shown here is derived from an EMBL/GenBank/DDBJ whole genome shotgun (WGS) entry which is preliminary data.</text>
</comment>
<dbReference type="Proteomes" id="UP000001396">
    <property type="component" value="Unassembled WGS sequence"/>
</dbReference>
<dbReference type="EMBL" id="ADBJ01000038">
    <property type="protein sequence ID" value="EFA78376.1"/>
    <property type="molecule type" value="Genomic_DNA"/>
</dbReference>
<evidence type="ECO:0000256" key="1">
    <source>
        <dbReference type="SAM" id="MobiDB-lite"/>
    </source>
</evidence>
<accession>D3BKE6</accession>
<feature type="compositionally biased region" description="Low complexity" evidence="1">
    <location>
        <begin position="7"/>
        <end position="30"/>
    </location>
</feature>
<dbReference type="InParanoid" id="D3BKE6"/>
<dbReference type="GeneID" id="31364503"/>
<evidence type="ECO:0000313" key="3">
    <source>
        <dbReference type="Proteomes" id="UP000001396"/>
    </source>
</evidence>
<evidence type="ECO:0000313" key="2">
    <source>
        <dbReference type="EMBL" id="EFA78376.1"/>
    </source>
</evidence>
<dbReference type="AlphaFoldDB" id="D3BKE6"/>
<dbReference type="RefSeq" id="XP_020430501.1">
    <property type="nucleotide sequence ID" value="XM_020579826.1"/>
</dbReference>